<dbReference type="EMBL" id="CP099968">
    <property type="protein sequence ID" value="UWL61742.1"/>
    <property type="molecule type" value="Genomic_DNA"/>
</dbReference>
<sequence length="58" mass="6290">MSNFTDFDVADYLDSDEMIAEFLAAAMKDDDPEVFIAALAHTSRAKTALAVIESGPNH</sequence>
<name>A0ABY5UHA6_9HYPH</name>
<dbReference type="Pfam" id="PF21716">
    <property type="entry name" value="dnstrm_HI1420"/>
    <property type="match status" value="1"/>
</dbReference>
<reference evidence="1" key="1">
    <citation type="submission" date="2022-06" db="EMBL/GenBank/DDBJ databases">
        <title>Complete Genome Sequence of Deoxynivalenol-bioadsorption Ochrobactrum pseudintermedium ASAG-D25.</title>
        <authorList>
            <person name="Wang N."/>
        </authorList>
    </citation>
    <scope>NUCLEOTIDE SEQUENCE</scope>
    <source>
        <strain evidence="1">ASAG-D25</strain>
    </source>
</reference>
<accession>A0ABY5UHA6</accession>
<organism evidence="1 2">
    <name type="scientific">Brucella pseudintermedia</name>
    <dbReference type="NCBI Taxonomy" id="370111"/>
    <lineage>
        <taxon>Bacteria</taxon>
        <taxon>Pseudomonadati</taxon>
        <taxon>Pseudomonadota</taxon>
        <taxon>Alphaproteobacteria</taxon>
        <taxon>Hyphomicrobiales</taxon>
        <taxon>Brucellaceae</taxon>
        <taxon>Brucella/Ochrobactrum group</taxon>
        <taxon>Brucella</taxon>
    </lineage>
</organism>
<dbReference type="InterPro" id="IPR014057">
    <property type="entry name" value="HI1420"/>
</dbReference>
<evidence type="ECO:0008006" key="3">
    <source>
        <dbReference type="Google" id="ProtNLM"/>
    </source>
</evidence>
<keyword evidence="2" id="KW-1185">Reference proteome</keyword>
<evidence type="ECO:0000313" key="1">
    <source>
        <dbReference type="EMBL" id="UWL61742.1"/>
    </source>
</evidence>
<proteinExistence type="predicted"/>
<evidence type="ECO:0000313" key="2">
    <source>
        <dbReference type="Proteomes" id="UP001058739"/>
    </source>
</evidence>
<dbReference type="RefSeq" id="WP_162995063.1">
    <property type="nucleotide sequence ID" value="NZ_CP099968.1"/>
</dbReference>
<dbReference type="Proteomes" id="UP001058739">
    <property type="component" value="Chromosome 02"/>
</dbReference>
<protein>
    <recommendedName>
        <fullName evidence="3">Addiction module antidote protein</fullName>
    </recommendedName>
</protein>
<gene>
    <name evidence="1" type="ORF">NIK97_17830</name>
</gene>